<keyword evidence="5" id="KW-0808">Transferase</keyword>
<dbReference type="STRING" id="76731.RD2015_3628"/>
<dbReference type="Proteomes" id="UP000060699">
    <property type="component" value="Chromosome"/>
</dbReference>
<keyword evidence="14" id="KW-1185">Reference proteome</keyword>
<dbReference type="OrthoDB" id="9808041at2"/>
<evidence type="ECO:0000313" key="14">
    <source>
        <dbReference type="Proteomes" id="UP000060699"/>
    </source>
</evidence>
<dbReference type="PANTHER" id="PTHR43071">
    <property type="entry name" value="2-AMINO-4-HYDROXY-6-HYDROXYMETHYLDIHYDROPTERIDINE PYROPHOSPHOKINASE"/>
    <property type="match status" value="1"/>
</dbReference>
<dbReference type="RefSeq" id="WP_058936099.1">
    <property type="nucleotide sequence ID" value="NZ_CP013729.1"/>
</dbReference>
<evidence type="ECO:0000256" key="11">
    <source>
        <dbReference type="ARBA" id="ARBA00029766"/>
    </source>
</evidence>
<dbReference type="KEGG" id="rdp:RD2015_3628"/>
<evidence type="ECO:0000256" key="1">
    <source>
        <dbReference type="ARBA" id="ARBA00005051"/>
    </source>
</evidence>
<evidence type="ECO:0000256" key="12">
    <source>
        <dbReference type="ARBA" id="ARBA00033413"/>
    </source>
</evidence>
<evidence type="ECO:0000256" key="3">
    <source>
        <dbReference type="ARBA" id="ARBA00013253"/>
    </source>
</evidence>
<dbReference type="GO" id="GO:0003848">
    <property type="term" value="F:2-amino-4-hydroxy-6-hydroxymethyldihydropteridine diphosphokinase activity"/>
    <property type="evidence" value="ECO:0007669"/>
    <property type="project" value="UniProtKB-EC"/>
</dbReference>
<dbReference type="InterPro" id="IPR035907">
    <property type="entry name" value="Hppk_sf"/>
</dbReference>
<dbReference type="GO" id="GO:0046656">
    <property type="term" value="P:folic acid biosynthetic process"/>
    <property type="evidence" value="ECO:0007669"/>
    <property type="project" value="UniProtKB-KW"/>
</dbReference>
<dbReference type="GO" id="GO:0005524">
    <property type="term" value="F:ATP binding"/>
    <property type="evidence" value="ECO:0007669"/>
    <property type="project" value="UniProtKB-KW"/>
</dbReference>
<reference evidence="13 14" key="1">
    <citation type="submission" date="2015-12" db="EMBL/GenBank/DDBJ databases">
        <title>Complete genome of Roseateles depolymerans KCTC 42856.</title>
        <authorList>
            <person name="Kim K.M."/>
        </authorList>
    </citation>
    <scope>NUCLEOTIDE SEQUENCE [LARGE SCALE GENOMIC DNA]</scope>
    <source>
        <strain evidence="13 14">KCTC 42856</strain>
    </source>
</reference>
<evidence type="ECO:0000256" key="7">
    <source>
        <dbReference type="ARBA" id="ARBA00022777"/>
    </source>
</evidence>
<evidence type="ECO:0000256" key="10">
    <source>
        <dbReference type="ARBA" id="ARBA00029409"/>
    </source>
</evidence>
<dbReference type="NCBIfam" id="TIGR01498">
    <property type="entry name" value="folK"/>
    <property type="match status" value="1"/>
</dbReference>
<comment type="pathway">
    <text evidence="1">Cofactor biosynthesis; tetrahydrofolate biosynthesis; 2-amino-4-hydroxy-6-hydroxymethyl-7,8-dihydropteridine diphosphate from 7,8-dihydroneopterin triphosphate: step 4/4.</text>
</comment>
<evidence type="ECO:0000313" key="13">
    <source>
        <dbReference type="EMBL" id="ALV08083.1"/>
    </source>
</evidence>
<gene>
    <name evidence="13" type="ORF">RD2015_3628</name>
</gene>
<evidence type="ECO:0000256" key="9">
    <source>
        <dbReference type="ARBA" id="ARBA00022909"/>
    </source>
</evidence>
<dbReference type="UniPathway" id="UPA00077">
    <property type="reaction ID" value="UER00155"/>
</dbReference>
<dbReference type="PANTHER" id="PTHR43071:SF1">
    <property type="entry name" value="2-AMINO-4-HYDROXY-6-HYDROXYMETHYLDIHYDROPTERIDINE PYROPHOSPHOKINASE"/>
    <property type="match status" value="1"/>
</dbReference>
<evidence type="ECO:0000256" key="2">
    <source>
        <dbReference type="ARBA" id="ARBA00005810"/>
    </source>
</evidence>
<keyword evidence="8" id="KW-0067">ATP-binding</keyword>
<dbReference type="EC" id="2.7.6.3" evidence="3"/>
<evidence type="ECO:0000256" key="4">
    <source>
        <dbReference type="ARBA" id="ARBA00016218"/>
    </source>
</evidence>
<evidence type="ECO:0000256" key="8">
    <source>
        <dbReference type="ARBA" id="ARBA00022840"/>
    </source>
</evidence>
<dbReference type="SUPFAM" id="SSF55083">
    <property type="entry name" value="6-hydroxymethyl-7,8-dihydropterin pyrophosphokinase, HPPK"/>
    <property type="match status" value="1"/>
</dbReference>
<proteinExistence type="inferred from homology"/>
<dbReference type="GO" id="GO:0016301">
    <property type="term" value="F:kinase activity"/>
    <property type="evidence" value="ECO:0007669"/>
    <property type="project" value="UniProtKB-KW"/>
</dbReference>
<dbReference type="Pfam" id="PF01288">
    <property type="entry name" value="HPPK"/>
    <property type="match status" value="1"/>
</dbReference>
<protein>
    <recommendedName>
        <fullName evidence="4">2-amino-4-hydroxy-6-hydroxymethyldihydropteridine pyrophosphokinase</fullName>
        <ecNumber evidence="3">2.7.6.3</ecNumber>
    </recommendedName>
    <alternativeName>
        <fullName evidence="11">6-hydroxymethyl-7,8-dihydropterin pyrophosphokinase</fullName>
    </alternativeName>
    <alternativeName>
        <fullName evidence="12">7,8-dihydro-6-hydroxymethylpterin-pyrophosphokinase</fullName>
    </alternativeName>
</protein>
<name>A0A0U3MYK1_9BURK</name>
<sequence length="178" mass="19266">MTPDVSSASAFIALGANLGALRATLEAALAELAAWPGIRLRAVSSAWHSAPVGCEGPDYLNAVAAIDTTLAPLPLLDALQAIEQRHGRERPYVNAPRTLDLDLLLYNDQQIRTERLTVPHPRLHERAFVVLPLLELAPTLVVPGLGPLSKYEAAVQDQALTRTLEPLTWEPLGPAHKR</sequence>
<dbReference type="GO" id="GO:0046654">
    <property type="term" value="P:tetrahydrofolate biosynthetic process"/>
    <property type="evidence" value="ECO:0007669"/>
    <property type="project" value="UniProtKB-UniPathway"/>
</dbReference>
<dbReference type="Gene3D" id="3.30.70.560">
    <property type="entry name" value="7,8-Dihydro-6-hydroxymethylpterin-pyrophosphokinase HPPK"/>
    <property type="match status" value="1"/>
</dbReference>
<evidence type="ECO:0000256" key="6">
    <source>
        <dbReference type="ARBA" id="ARBA00022741"/>
    </source>
</evidence>
<evidence type="ECO:0000256" key="5">
    <source>
        <dbReference type="ARBA" id="ARBA00022679"/>
    </source>
</evidence>
<dbReference type="EMBL" id="CP013729">
    <property type="protein sequence ID" value="ALV08083.1"/>
    <property type="molecule type" value="Genomic_DNA"/>
</dbReference>
<dbReference type="CDD" id="cd00483">
    <property type="entry name" value="HPPK"/>
    <property type="match status" value="1"/>
</dbReference>
<dbReference type="AlphaFoldDB" id="A0A0U3MYK1"/>
<keyword evidence="9" id="KW-0289">Folate biosynthesis</keyword>
<dbReference type="PATRIC" id="fig|76731.3.peg.3717"/>
<comment type="similarity">
    <text evidence="2">Belongs to the HPPK family.</text>
</comment>
<keyword evidence="7 13" id="KW-0418">Kinase</keyword>
<accession>A0A0U3MYK1</accession>
<organism evidence="13 14">
    <name type="scientific">Roseateles depolymerans</name>
    <dbReference type="NCBI Taxonomy" id="76731"/>
    <lineage>
        <taxon>Bacteria</taxon>
        <taxon>Pseudomonadati</taxon>
        <taxon>Pseudomonadota</taxon>
        <taxon>Betaproteobacteria</taxon>
        <taxon>Burkholderiales</taxon>
        <taxon>Sphaerotilaceae</taxon>
        <taxon>Roseateles</taxon>
    </lineage>
</organism>
<comment type="function">
    <text evidence="10">Catalyzes the transfer of pyrophosphate from adenosine triphosphate (ATP) to 6-hydroxymethyl-7,8-dihydropterin, an enzymatic step in folate biosynthesis pathway.</text>
</comment>
<dbReference type="InterPro" id="IPR000550">
    <property type="entry name" value="Hppk"/>
</dbReference>
<keyword evidence="6" id="KW-0547">Nucleotide-binding</keyword>